<dbReference type="AlphaFoldDB" id="A0A9D4DK05"/>
<comment type="caution">
    <text evidence="1">The sequence shown here is derived from an EMBL/GenBank/DDBJ whole genome shotgun (WGS) entry which is preliminary data.</text>
</comment>
<evidence type="ECO:0000313" key="2">
    <source>
        <dbReference type="Proteomes" id="UP000828390"/>
    </source>
</evidence>
<dbReference type="Gene3D" id="2.120.10.30">
    <property type="entry name" value="TolB, C-terminal domain"/>
    <property type="match status" value="1"/>
</dbReference>
<name>A0A9D4DK05_DREPO</name>
<reference evidence="1" key="2">
    <citation type="submission" date="2020-11" db="EMBL/GenBank/DDBJ databases">
        <authorList>
            <person name="McCartney M.A."/>
            <person name="Auch B."/>
            <person name="Kono T."/>
            <person name="Mallez S."/>
            <person name="Becker A."/>
            <person name="Gohl D.M."/>
            <person name="Silverstein K.A.T."/>
            <person name="Koren S."/>
            <person name="Bechman K.B."/>
            <person name="Herman A."/>
            <person name="Abrahante J.E."/>
            <person name="Garbe J."/>
        </authorList>
    </citation>
    <scope>NUCLEOTIDE SEQUENCE</scope>
    <source>
        <strain evidence="1">Duluth1</strain>
        <tissue evidence="1">Whole animal</tissue>
    </source>
</reference>
<reference evidence="1" key="1">
    <citation type="journal article" date="2019" name="bioRxiv">
        <title>The Genome of the Zebra Mussel, Dreissena polymorpha: A Resource for Invasive Species Research.</title>
        <authorList>
            <person name="McCartney M.A."/>
            <person name="Auch B."/>
            <person name="Kono T."/>
            <person name="Mallez S."/>
            <person name="Zhang Y."/>
            <person name="Obille A."/>
            <person name="Becker A."/>
            <person name="Abrahante J.E."/>
            <person name="Garbe J."/>
            <person name="Badalamenti J.P."/>
            <person name="Herman A."/>
            <person name="Mangelson H."/>
            <person name="Liachko I."/>
            <person name="Sullivan S."/>
            <person name="Sone E.D."/>
            <person name="Koren S."/>
            <person name="Silverstein K.A.T."/>
            <person name="Beckman K.B."/>
            <person name="Gohl D.M."/>
        </authorList>
    </citation>
    <scope>NUCLEOTIDE SEQUENCE</scope>
    <source>
        <strain evidence="1">Duluth1</strain>
        <tissue evidence="1">Whole animal</tissue>
    </source>
</reference>
<dbReference type="EMBL" id="JAIWYP010000010">
    <property type="protein sequence ID" value="KAH3750333.1"/>
    <property type="molecule type" value="Genomic_DNA"/>
</dbReference>
<keyword evidence="2" id="KW-1185">Reference proteome</keyword>
<evidence type="ECO:0000313" key="1">
    <source>
        <dbReference type="EMBL" id="KAH3750333.1"/>
    </source>
</evidence>
<dbReference type="InterPro" id="IPR011042">
    <property type="entry name" value="6-blade_b-propeller_TolB-like"/>
</dbReference>
<sequence length="82" mass="9085">MSPCFAEWRCSVSPTGEKLYIPNFSQHKLLILARNGSVLATFSDPAHQHPQNVHVTPEGQVLVCGEVSNTIIQLDSEGRRKL</sequence>
<gene>
    <name evidence="1" type="ORF">DPMN_184854</name>
</gene>
<accession>A0A9D4DK05</accession>
<proteinExistence type="predicted"/>
<protein>
    <submittedName>
        <fullName evidence="1">Uncharacterized protein</fullName>
    </submittedName>
</protein>
<dbReference type="SUPFAM" id="SSF101898">
    <property type="entry name" value="NHL repeat"/>
    <property type="match status" value="1"/>
</dbReference>
<organism evidence="1 2">
    <name type="scientific">Dreissena polymorpha</name>
    <name type="common">Zebra mussel</name>
    <name type="synonym">Mytilus polymorpha</name>
    <dbReference type="NCBI Taxonomy" id="45954"/>
    <lineage>
        <taxon>Eukaryota</taxon>
        <taxon>Metazoa</taxon>
        <taxon>Spiralia</taxon>
        <taxon>Lophotrochozoa</taxon>
        <taxon>Mollusca</taxon>
        <taxon>Bivalvia</taxon>
        <taxon>Autobranchia</taxon>
        <taxon>Heteroconchia</taxon>
        <taxon>Euheterodonta</taxon>
        <taxon>Imparidentia</taxon>
        <taxon>Neoheterodontei</taxon>
        <taxon>Myida</taxon>
        <taxon>Dreissenoidea</taxon>
        <taxon>Dreissenidae</taxon>
        <taxon>Dreissena</taxon>
    </lineage>
</organism>
<dbReference type="Proteomes" id="UP000828390">
    <property type="component" value="Unassembled WGS sequence"/>
</dbReference>